<dbReference type="RefSeq" id="XP_024738214.1">
    <property type="nucleotide sequence ID" value="XM_024872242.1"/>
</dbReference>
<name>A0A2J6TE63_9HELO</name>
<keyword evidence="1" id="KW-0677">Repeat</keyword>
<dbReference type="InParanoid" id="A0A2J6TE63"/>
<gene>
    <name evidence="3" type="ORF">K444DRAFT_367440</name>
</gene>
<protein>
    <recommendedName>
        <fullName evidence="2">Nephrocystin 3-like N-terminal domain-containing protein</fullName>
    </recommendedName>
</protein>
<evidence type="ECO:0000259" key="2">
    <source>
        <dbReference type="Pfam" id="PF24883"/>
    </source>
</evidence>
<accession>A0A2J6TE63</accession>
<keyword evidence="4" id="KW-1185">Reference proteome</keyword>
<evidence type="ECO:0000256" key="1">
    <source>
        <dbReference type="ARBA" id="ARBA00022737"/>
    </source>
</evidence>
<evidence type="ECO:0000313" key="3">
    <source>
        <dbReference type="EMBL" id="PMD61310.1"/>
    </source>
</evidence>
<proteinExistence type="predicted"/>
<dbReference type="Proteomes" id="UP000235371">
    <property type="component" value="Unassembled WGS sequence"/>
</dbReference>
<evidence type="ECO:0000313" key="4">
    <source>
        <dbReference type="Proteomes" id="UP000235371"/>
    </source>
</evidence>
<dbReference type="InterPro" id="IPR056884">
    <property type="entry name" value="NPHP3-like_N"/>
</dbReference>
<organism evidence="3 4">
    <name type="scientific">Hyaloscypha bicolor E</name>
    <dbReference type="NCBI Taxonomy" id="1095630"/>
    <lineage>
        <taxon>Eukaryota</taxon>
        <taxon>Fungi</taxon>
        <taxon>Dikarya</taxon>
        <taxon>Ascomycota</taxon>
        <taxon>Pezizomycotina</taxon>
        <taxon>Leotiomycetes</taxon>
        <taxon>Helotiales</taxon>
        <taxon>Hyaloscyphaceae</taxon>
        <taxon>Hyaloscypha</taxon>
        <taxon>Hyaloscypha bicolor</taxon>
    </lineage>
</organism>
<reference evidence="3 4" key="1">
    <citation type="submission" date="2016-04" db="EMBL/GenBank/DDBJ databases">
        <title>A degradative enzymes factory behind the ericoid mycorrhizal symbiosis.</title>
        <authorList>
            <consortium name="DOE Joint Genome Institute"/>
            <person name="Martino E."/>
            <person name="Morin E."/>
            <person name="Grelet G."/>
            <person name="Kuo A."/>
            <person name="Kohler A."/>
            <person name="Daghino S."/>
            <person name="Barry K."/>
            <person name="Choi C."/>
            <person name="Cichocki N."/>
            <person name="Clum A."/>
            <person name="Copeland A."/>
            <person name="Hainaut M."/>
            <person name="Haridas S."/>
            <person name="Labutti K."/>
            <person name="Lindquist E."/>
            <person name="Lipzen A."/>
            <person name="Khouja H.-R."/>
            <person name="Murat C."/>
            <person name="Ohm R."/>
            <person name="Olson A."/>
            <person name="Spatafora J."/>
            <person name="Veneault-Fourrey C."/>
            <person name="Henrissat B."/>
            <person name="Grigoriev I."/>
            <person name="Martin F."/>
            <person name="Perotto S."/>
        </authorList>
    </citation>
    <scope>NUCLEOTIDE SEQUENCE [LARGE SCALE GENOMIC DNA]</scope>
    <source>
        <strain evidence="3 4">E</strain>
    </source>
</reference>
<feature type="domain" description="Nephrocystin 3-like N-terminal" evidence="2">
    <location>
        <begin position="104"/>
        <end position="138"/>
    </location>
</feature>
<dbReference type="Pfam" id="PF24883">
    <property type="entry name" value="NPHP3_N"/>
    <property type="match status" value="1"/>
</dbReference>
<dbReference type="AlphaFoldDB" id="A0A2J6TE63"/>
<sequence length="170" mass="19105">MKIAGVTDVVVVPKGSAKLGLGPPLETIIPVDANRRQIAQFSSRNCKQYGIVRSNLAFILSSQIQTSRNDSNFSKEAGWNEILLWLDALRSQPGAVLKKERANGTCKWVHEKGSYEKWRISEGSDRLWLIGKPGVGKSQDRLIKLYFRNTEIPKRQGSLYYTLSLISIIE</sequence>
<dbReference type="EMBL" id="KZ613786">
    <property type="protein sequence ID" value="PMD61310.1"/>
    <property type="molecule type" value="Genomic_DNA"/>
</dbReference>
<dbReference type="GeneID" id="36580323"/>